<comment type="caution">
    <text evidence="10">The sequence shown here is derived from an EMBL/GenBank/DDBJ whole genome shotgun (WGS) entry which is preliminary data.</text>
</comment>
<dbReference type="Pfam" id="PF25461">
    <property type="entry name" value="Beta-barrel_SelB"/>
    <property type="match status" value="1"/>
</dbReference>
<keyword evidence="3" id="KW-0963">Cytoplasm</keyword>
<dbReference type="InterPro" id="IPR015191">
    <property type="entry name" value="SelB_WHD4"/>
</dbReference>
<dbReference type="InterPro" id="IPR004535">
    <property type="entry name" value="Transl_elong_SelB"/>
</dbReference>
<accession>A0A9D6UZK3</accession>
<dbReference type="SUPFAM" id="SSF50447">
    <property type="entry name" value="Translation proteins"/>
    <property type="match status" value="1"/>
</dbReference>
<dbReference type="Gene3D" id="2.40.30.10">
    <property type="entry name" value="Translation factors"/>
    <property type="match status" value="1"/>
</dbReference>
<dbReference type="Gene3D" id="1.10.10.2770">
    <property type="match status" value="1"/>
</dbReference>
<evidence type="ECO:0000313" key="11">
    <source>
        <dbReference type="Proteomes" id="UP000807825"/>
    </source>
</evidence>
<evidence type="ECO:0000313" key="10">
    <source>
        <dbReference type="EMBL" id="MBI5249188.1"/>
    </source>
</evidence>
<gene>
    <name evidence="10" type="primary">selB</name>
    <name evidence="10" type="ORF">HY912_06815</name>
</gene>
<dbReference type="CDD" id="cd04171">
    <property type="entry name" value="SelB"/>
    <property type="match status" value="1"/>
</dbReference>
<dbReference type="GO" id="GO:0005525">
    <property type="term" value="F:GTP binding"/>
    <property type="evidence" value="ECO:0007669"/>
    <property type="project" value="UniProtKB-KW"/>
</dbReference>
<evidence type="ECO:0000256" key="8">
    <source>
        <dbReference type="ARBA" id="ARBA00031615"/>
    </source>
</evidence>
<reference evidence="10" key="1">
    <citation type="submission" date="2020-07" db="EMBL/GenBank/DDBJ databases">
        <title>Huge and variable diversity of episymbiotic CPR bacteria and DPANN archaea in groundwater ecosystems.</title>
        <authorList>
            <person name="He C.Y."/>
            <person name="Keren R."/>
            <person name="Whittaker M."/>
            <person name="Farag I.F."/>
            <person name="Doudna J."/>
            <person name="Cate J.H.D."/>
            <person name="Banfield J.F."/>
        </authorList>
    </citation>
    <scope>NUCLEOTIDE SEQUENCE</scope>
    <source>
        <strain evidence="10">NC_groundwater_1664_Pr3_B-0.1um_52_9</strain>
    </source>
</reference>
<dbReference type="InterPro" id="IPR050055">
    <property type="entry name" value="EF-Tu_GTPase"/>
</dbReference>
<dbReference type="Pfam" id="PF00009">
    <property type="entry name" value="GTP_EFTU"/>
    <property type="match status" value="1"/>
</dbReference>
<name>A0A9D6UZK3_9BACT</name>
<dbReference type="NCBIfam" id="TIGR00231">
    <property type="entry name" value="small_GTP"/>
    <property type="match status" value="1"/>
</dbReference>
<dbReference type="InterPro" id="IPR000795">
    <property type="entry name" value="T_Tr_GTP-bd_dom"/>
</dbReference>
<proteinExistence type="predicted"/>
<keyword evidence="10" id="KW-0251">Elongation factor</keyword>
<dbReference type="PROSITE" id="PS51722">
    <property type="entry name" value="G_TR_2"/>
    <property type="match status" value="1"/>
</dbReference>
<keyword evidence="4" id="KW-0547">Nucleotide-binding</keyword>
<dbReference type="InterPro" id="IPR036390">
    <property type="entry name" value="WH_DNA-bd_sf"/>
</dbReference>
<dbReference type="InterPro" id="IPR057335">
    <property type="entry name" value="Beta-barrel_SelB"/>
</dbReference>
<dbReference type="PRINTS" id="PR00315">
    <property type="entry name" value="ELONGATNFCT"/>
</dbReference>
<feature type="domain" description="Tr-type G" evidence="9">
    <location>
        <begin position="14"/>
        <end position="187"/>
    </location>
</feature>
<dbReference type="PANTHER" id="PTHR43721">
    <property type="entry name" value="ELONGATION FACTOR TU-RELATED"/>
    <property type="match status" value="1"/>
</dbReference>
<dbReference type="GO" id="GO:0001514">
    <property type="term" value="P:selenocysteine incorporation"/>
    <property type="evidence" value="ECO:0007669"/>
    <property type="project" value="InterPro"/>
</dbReference>
<comment type="function">
    <text evidence="7">Translation factor necessary for the incorporation of selenocysteine into proteins. It probably replaces EF-Tu for the insertion of selenocysteine directed by the UGA codon. SelB binds GTP and GDP.</text>
</comment>
<dbReference type="Pfam" id="PF03144">
    <property type="entry name" value="GTP_EFTU_D2"/>
    <property type="match status" value="1"/>
</dbReference>
<dbReference type="Gene3D" id="1.10.10.10">
    <property type="entry name" value="Winged helix-like DNA-binding domain superfamily/Winged helix DNA-binding domain"/>
    <property type="match status" value="1"/>
</dbReference>
<evidence type="ECO:0000256" key="7">
    <source>
        <dbReference type="ARBA" id="ARBA00025526"/>
    </source>
</evidence>
<dbReference type="GO" id="GO:0003746">
    <property type="term" value="F:translation elongation factor activity"/>
    <property type="evidence" value="ECO:0007669"/>
    <property type="project" value="UniProtKB-KW"/>
</dbReference>
<evidence type="ECO:0000256" key="3">
    <source>
        <dbReference type="ARBA" id="ARBA00022490"/>
    </source>
</evidence>
<dbReference type="Gene3D" id="3.40.50.300">
    <property type="entry name" value="P-loop containing nucleotide triphosphate hydrolases"/>
    <property type="match status" value="1"/>
</dbReference>
<keyword evidence="5" id="KW-0648">Protein biosynthesis</keyword>
<dbReference type="NCBIfam" id="TIGR00475">
    <property type="entry name" value="selB"/>
    <property type="match status" value="1"/>
</dbReference>
<dbReference type="SUPFAM" id="SSF50465">
    <property type="entry name" value="EF-Tu/eEF-1alpha/eIF2-gamma C-terminal domain"/>
    <property type="match status" value="1"/>
</dbReference>
<dbReference type="AlphaFoldDB" id="A0A9D6UZK3"/>
<dbReference type="InterPro" id="IPR009000">
    <property type="entry name" value="Transl_B-barrel_sf"/>
</dbReference>
<dbReference type="Pfam" id="PF09107">
    <property type="entry name" value="WHD_3rd_SelB"/>
    <property type="match status" value="1"/>
</dbReference>
<keyword evidence="6" id="KW-0342">GTP-binding</keyword>
<dbReference type="EMBL" id="JACRDE010000190">
    <property type="protein sequence ID" value="MBI5249188.1"/>
    <property type="molecule type" value="Genomic_DNA"/>
</dbReference>
<dbReference type="CDD" id="cd15491">
    <property type="entry name" value="selB_III"/>
    <property type="match status" value="1"/>
</dbReference>
<dbReference type="InterPro" id="IPR005225">
    <property type="entry name" value="Small_GTP-bd"/>
</dbReference>
<dbReference type="PANTHER" id="PTHR43721:SF22">
    <property type="entry name" value="ELONGATION FACTOR TU, MITOCHONDRIAL"/>
    <property type="match status" value="1"/>
</dbReference>
<dbReference type="GO" id="GO:0005737">
    <property type="term" value="C:cytoplasm"/>
    <property type="evidence" value="ECO:0007669"/>
    <property type="project" value="UniProtKB-SubCell"/>
</dbReference>
<evidence type="ECO:0000256" key="5">
    <source>
        <dbReference type="ARBA" id="ARBA00022917"/>
    </source>
</evidence>
<dbReference type="GO" id="GO:0003723">
    <property type="term" value="F:RNA binding"/>
    <property type="evidence" value="ECO:0007669"/>
    <property type="project" value="InterPro"/>
</dbReference>
<dbReference type="GO" id="GO:0003924">
    <property type="term" value="F:GTPase activity"/>
    <property type="evidence" value="ECO:0007669"/>
    <property type="project" value="InterPro"/>
</dbReference>
<dbReference type="SUPFAM" id="SSF52540">
    <property type="entry name" value="P-loop containing nucleoside triphosphate hydrolases"/>
    <property type="match status" value="1"/>
</dbReference>
<sequence length="659" mass="73587">METQTNRQELRSVDKFITAGVAGHVDHGKTSLVRCLTGIDTDRLKEEKRRGLSIEPSVAPFQLPSGNRIALVDVPGHSDFLKNTIRGLSSVDMAILVVAADDGVMPQTKDHLAVLNFVNAKGGFIVLSKADLVDHETIELAEMEIREIVEGSFLESKPVIPFSAMDGSGLQEILLATENEAEQIDGKAIQAPFRLWIDQVRSFPGFGTVASGTVISGSIRRENTIELLPSRKEVKVRFIEVHHQRVEQSVAGQRVGLNLHGISLADVKLGTVLAAPGVLSPAGLLNAELSLLPTARRPVLNRQRVKLYIGTYCTTALLVMMENERLHPGETGLVQLRLQEPLAVLPRDPFVMSPMNLHTVIGGGRILETPRQKFRVANSEKTLSYLQPLQRDDVKTIINLYITKFSSRPVTAEEIVSATGFPAERVQSAIKSRVRAGKLLYLDGRGYFDRTLYELLKKQLVPVTKKILSKDAFKPAASADEIRFRLDPNLNDALFERMLGELCKEGKLTRNEKGYRVPNFVVKLPSYRERLIEQLVEFAKKQGYATFSAGTFWKRHGEGISHRDVEKVLDHLHFQKKLVRLNDGRFLTVDALKDIKEKVRALILGKGSLTIEDGKQLLGYGRNRAVPVLDYLDSIEFTRRVDDERVLNPEDCHIRNLRG</sequence>
<evidence type="ECO:0000256" key="6">
    <source>
        <dbReference type="ARBA" id="ARBA00023134"/>
    </source>
</evidence>
<evidence type="ECO:0000256" key="4">
    <source>
        <dbReference type="ARBA" id="ARBA00022741"/>
    </source>
</evidence>
<protein>
    <recommendedName>
        <fullName evidence="2">Selenocysteine-specific elongation factor</fullName>
    </recommendedName>
    <alternativeName>
        <fullName evidence="8">SelB translation factor</fullName>
    </alternativeName>
</protein>
<evidence type="ECO:0000256" key="2">
    <source>
        <dbReference type="ARBA" id="ARBA00015953"/>
    </source>
</evidence>
<evidence type="ECO:0000256" key="1">
    <source>
        <dbReference type="ARBA" id="ARBA00004496"/>
    </source>
</evidence>
<comment type="subcellular location">
    <subcellularLocation>
        <location evidence="1">Cytoplasm</location>
    </subcellularLocation>
</comment>
<dbReference type="SUPFAM" id="SSF46785">
    <property type="entry name" value="Winged helix' DNA-binding domain"/>
    <property type="match status" value="1"/>
</dbReference>
<dbReference type="Proteomes" id="UP000807825">
    <property type="component" value="Unassembled WGS sequence"/>
</dbReference>
<dbReference type="InterPro" id="IPR009001">
    <property type="entry name" value="Transl_elong_EF1A/Init_IF2_C"/>
</dbReference>
<dbReference type="InterPro" id="IPR004161">
    <property type="entry name" value="EFTu-like_2"/>
</dbReference>
<organism evidence="10 11">
    <name type="scientific">Desulfomonile tiedjei</name>
    <dbReference type="NCBI Taxonomy" id="2358"/>
    <lineage>
        <taxon>Bacteria</taxon>
        <taxon>Pseudomonadati</taxon>
        <taxon>Thermodesulfobacteriota</taxon>
        <taxon>Desulfomonilia</taxon>
        <taxon>Desulfomonilales</taxon>
        <taxon>Desulfomonilaceae</taxon>
        <taxon>Desulfomonile</taxon>
    </lineage>
</organism>
<dbReference type="InterPro" id="IPR036388">
    <property type="entry name" value="WH-like_DNA-bd_sf"/>
</dbReference>
<dbReference type="InterPro" id="IPR027417">
    <property type="entry name" value="P-loop_NTPase"/>
</dbReference>
<evidence type="ECO:0000259" key="9">
    <source>
        <dbReference type="PROSITE" id="PS51722"/>
    </source>
</evidence>